<evidence type="ECO:0000256" key="5">
    <source>
        <dbReference type="ARBA" id="ARBA00022927"/>
    </source>
</evidence>
<keyword evidence="4" id="KW-0833">Ubl conjugation pathway</keyword>
<evidence type="ECO:0000256" key="2">
    <source>
        <dbReference type="ARBA" id="ARBA00021099"/>
    </source>
</evidence>
<dbReference type="AlphaFoldDB" id="W7HSN8"/>
<evidence type="ECO:0000256" key="3">
    <source>
        <dbReference type="ARBA" id="ARBA00022679"/>
    </source>
</evidence>
<evidence type="ECO:0000256" key="4">
    <source>
        <dbReference type="ARBA" id="ARBA00022786"/>
    </source>
</evidence>
<sequence length="212" mass="22868">MEQLPFLSKAAFAVAIDGLIAQLDEHSAGLRYQTRHSPHDPSDIYLEITRPITLSVPSSTATAIPTCIPDMATAVAVDEASDAESLAVLQPTEEPSAPAPTVCYHIVLSPIYAVPTLYLTVTPPLHDLQALHDALVPTDQRDAVRDVGVQGAISQTEHPYVQRVCWFVHPCRTAEAMQVWVGEGGLTLDRYLGLWLGVVGRAVGLTVPLRTS</sequence>
<keyword evidence="6" id="KW-0072">Autophagy</keyword>
<reference evidence="8 9" key="1">
    <citation type="submission" date="2013-05" db="EMBL/GenBank/DDBJ databases">
        <title>Drechslerella stenobrocha genome reveals carnivorous origination and mechanical trapping mechanism of predatory fungi.</title>
        <authorList>
            <person name="Liu X."/>
            <person name="Zhang W."/>
            <person name="Liu K."/>
        </authorList>
    </citation>
    <scope>NUCLEOTIDE SEQUENCE [LARGE SCALE GENOMIC DNA]</scope>
    <source>
        <strain evidence="8 9">248</strain>
    </source>
</reference>
<dbReference type="PANTHER" id="PTHR14957">
    <property type="entry name" value="UBIQUITIN-LIKE-CONJUGATING ENZYME ATG10"/>
    <property type="match status" value="1"/>
</dbReference>
<proteinExistence type="inferred from homology"/>
<dbReference type="Proteomes" id="UP000024837">
    <property type="component" value="Unassembled WGS sequence"/>
</dbReference>
<keyword evidence="3" id="KW-0808">Transferase</keyword>
<keyword evidence="9" id="KW-1185">Reference proteome</keyword>
<dbReference type="GO" id="GO:0000422">
    <property type="term" value="P:autophagy of mitochondrion"/>
    <property type="evidence" value="ECO:0007669"/>
    <property type="project" value="TreeGrafter"/>
</dbReference>
<dbReference type="GO" id="GO:0005829">
    <property type="term" value="C:cytosol"/>
    <property type="evidence" value="ECO:0007669"/>
    <property type="project" value="TreeGrafter"/>
</dbReference>
<evidence type="ECO:0000256" key="6">
    <source>
        <dbReference type="ARBA" id="ARBA00023006"/>
    </source>
</evidence>
<dbReference type="PANTHER" id="PTHR14957:SF1">
    <property type="entry name" value="UBIQUITIN-LIKE-CONJUGATING ENZYME ATG10"/>
    <property type="match status" value="1"/>
</dbReference>
<name>W7HSN8_9PEZI</name>
<dbReference type="InterPro" id="IPR007135">
    <property type="entry name" value="Atg3/Atg10"/>
</dbReference>
<accession>W7HSN8</accession>
<keyword evidence="5" id="KW-0813">Transport</keyword>
<dbReference type="HOGENOM" id="CLU_072332_0_0_1"/>
<evidence type="ECO:0000313" key="9">
    <source>
        <dbReference type="Proteomes" id="UP000024837"/>
    </source>
</evidence>
<evidence type="ECO:0000256" key="7">
    <source>
        <dbReference type="ARBA" id="ARBA00029833"/>
    </source>
</evidence>
<dbReference type="GO" id="GO:0015031">
    <property type="term" value="P:protein transport"/>
    <property type="evidence" value="ECO:0007669"/>
    <property type="project" value="UniProtKB-KW"/>
</dbReference>
<dbReference type="OrthoDB" id="4089664at2759"/>
<comment type="similarity">
    <text evidence="1">Belongs to the ATG10 family.</text>
</comment>
<organism evidence="8 9">
    <name type="scientific">Drechslerella stenobrocha 248</name>
    <dbReference type="NCBI Taxonomy" id="1043628"/>
    <lineage>
        <taxon>Eukaryota</taxon>
        <taxon>Fungi</taxon>
        <taxon>Dikarya</taxon>
        <taxon>Ascomycota</taxon>
        <taxon>Pezizomycotina</taxon>
        <taxon>Orbiliomycetes</taxon>
        <taxon>Orbiliales</taxon>
        <taxon>Orbiliaceae</taxon>
        <taxon>Drechslerella</taxon>
    </lineage>
</organism>
<protein>
    <recommendedName>
        <fullName evidence="2">Ubiquitin-like-conjugating enzyme ATG10</fullName>
    </recommendedName>
    <alternativeName>
        <fullName evidence="7">Autophagy-related protein 10</fullName>
    </alternativeName>
</protein>
<keyword evidence="5" id="KW-0653">Protein transport</keyword>
<evidence type="ECO:0000256" key="1">
    <source>
        <dbReference type="ARBA" id="ARBA00005696"/>
    </source>
</evidence>
<dbReference type="Pfam" id="PF03987">
    <property type="entry name" value="Autophagy_act_C"/>
    <property type="match status" value="1"/>
</dbReference>
<dbReference type="EMBL" id="KI966419">
    <property type="protein sequence ID" value="EWC46264.1"/>
    <property type="molecule type" value="Genomic_DNA"/>
</dbReference>
<gene>
    <name evidence="8" type="ORF">DRE_04435</name>
</gene>
<dbReference type="GO" id="GO:0061651">
    <property type="term" value="F:Atg12 conjugating enzyme activity"/>
    <property type="evidence" value="ECO:0007669"/>
    <property type="project" value="TreeGrafter"/>
</dbReference>
<dbReference type="GO" id="GO:0000045">
    <property type="term" value="P:autophagosome assembly"/>
    <property type="evidence" value="ECO:0007669"/>
    <property type="project" value="TreeGrafter"/>
</dbReference>
<evidence type="ECO:0000313" key="8">
    <source>
        <dbReference type="EMBL" id="EWC46264.1"/>
    </source>
</evidence>
<dbReference type="GO" id="GO:0032446">
    <property type="term" value="P:protein modification by small protein conjugation"/>
    <property type="evidence" value="ECO:0007669"/>
    <property type="project" value="TreeGrafter"/>
</dbReference>
<dbReference type="Gene3D" id="3.30.1460.50">
    <property type="match status" value="1"/>
</dbReference>